<dbReference type="AlphaFoldDB" id="A0A9Q1GD15"/>
<comment type="caution">
    <text evidence="9">The sequence shown here is derived from an EMBL/GenBank/DDBJ whole genome shotgun (WGS) entry which is preliminary data.</text>
</comment>
<dbReference type="OrthoDB" id="8928178at2759"/>
<organism evidence="9 10">
    <name type="scientific">Synaphobranchus kaupii</name>
    <name type="common">Kaup's arrowtooth eel</name>
    <dbReference type="NCBI Taxonomy" id="118154"/>
    <lineage>
        <taxon>Eukaryota</taxon>
        <taxon>Metazoa</taxon>
        <taxon>Chordata</taxon>
        <taxon>Craniata</taxon>
        <taxon>Vertebrata</taxon>
        <taxon>Euteleostomi</taxon>
        <taxon>Actinopterygii</taxon>
        <taxon>Neopterygii</taxon>
        <taxon>Teleostei</taxon>
        <taxon>Anguilliformes</taxon>
        <taxon>Synaphobranchidae</taxon>
        <taxon>Synaphobranchus</taxon>
    </lineage>
</organism>
<gene>
    <name evidence="9" type="ORF">SKAU_G00020840</name>
</gene>
<dbReference type="GO" id="GO:0046872">
    <property type="term" value="F:metal ion binding"/>
    <property type="evidence" value="ECO:0007669"/>
    <property type="project" value="UniProtKB-KW"/>
</dbReference>
<dbReference type="InterPro" id="IPR045249">
    <property type="entry name" value="HARBI1-like"/>
</dbReference>
<dbReference type="PANTHER" id="PTHR22930:SF206">
    <property type="entry name" value="NUCLEASE HARBI1"/>
    <property type="match status" value="1"/>
</dbReference>
<evidence type="ECO:0000256" key="1">
    <source>
        <dbReference type="ARBA" id="ARBA00001968"/>
    </source>
</evidence>
<dbReference type="Proteomes" id="UP001152622">
    <property type="component" value="Chromosome 1"/>
</dbReference>
<evidence type="ECO:0000313" key="9">
    <source>
        <dbReference type="EMBL" id="KAJ8381306.1"/>
    </source>
</evidence>
<dbReference type="GO" id="GO:0004518">
    <property type="term" value="F:nuclease activity"/>
    <property type="evidence" value="ECO:0007669"/>
    <property type="project" value="UniProtKB-KW"/>
</dbReference>
<dbReference type="EMBL" id="JAINUF010000001">
    <property type="protein sequence ID" value="KAJ8381306.1"/>
    <property type="molecule type" value="Genomic_DNA"/>
</dbReference>
<comment type="similarity">
    <text evidence="3">Belongs to the HARBI1 family.</text>
</comment>
<evidence type="ECO:0000256" key="6">
    <source>
        <dbReference type="ARBA" id="ARBA00022801"/>
    </source>
</evidence>
<evidence type="ECO:0000259" key="8">
    <source>
        <dbReference type="Pfam" id="PF13359"/>
    </source>
</evidence>
<keyword evidence="7" id="KW-0539">Nucleus</keyword>
<proteinExistence type="inferred from homology"/>
<evidence type="ECO:0000256" key="3">
    <source>
        <dbReference type="ARBA" id="ARBA00006958"/>
    </source>
</evidence>
<evidence type="ECO:0000256" key="2">
    <source>
        <dbReference type="ARBA" id="ARBA00004123"/>
    </source>
</evidence>
<keyword evidence="6" id="KW-0378">Hydrolase</keyword>
<comment type="cofactor">
    <cofactor evidence="1">
        <name>a divalent metal cation</name>
        <dbReference type="ChEBI" id="CHEBI:60240"/>
    </cofactor>
</comment>
<sequence length="368" mass="41003">MAARWRARIHRAITLMVLQNPDPVSYTRINNTVPLLQLYFGVQELCEDYRLSWASIEALIQQLPRQKTHGWAHEIEVLLMVYWLAHSLSYRVVARAFGIPRSTVHRAVHLVCSEVLTLLERVIFFPKAEDIPAVGAGFAHLANSPVFSRCVGAIDGCHVRVKVPPGANGQDYINRKLFASIQLQAICDSKGNFLDIHVGYPGSVHDTRVLKNSPVYLGACYPPPGHFIVGDGGYPCICQPMAIITPFREPVQGRVQERYNRHHARPRSIIERAFGMMKTRWRSTFFKTLEVHHIFAPDVIAVCAILHNVCLTAGDVLETEGDDCEQVVVPPSCPVRDQASGQPQRATLAAQLSAPGVLPAALQEHDYI</sequence>
<keyword evidence="10" id="KW-1185">Reference proteome</keyword>
<dbReference type="InterPro" id="IPR027806">
    <property type="entry name" value="HARBI1_dom"/>
</dbReference>
<evidence type="ECO:0000256" key="7">
    <source>
        <dbReference type="ARBA" id="ARBA00023242"/>
    </source>
</evidence>
<protein>
    <recommendedName>
        <fullName evidence="8">DDE Tnp4 domain-containing protein</fullName>
    </recommendedName>
</protein>
<accession>A0A9Q1GD15</accession>
<name>A0A9Q1GD15_SYNKA</name>
<keyword evidence="5" id="KW-0479">Metal-binding</keyword>
<dbReference type="Pfam" id="PF13359">
    <property type="entry name" value="DDE_Tnp_4"/>
    <property type="match status" value="1"/>
</dbReference>
<dbReference type="PANTHER" id="PTHR22930">
    <property type="match status" value="1"/>
</dbReference>
<dbReference type="GO" id="GO:0016787">
    <property type="term" value="F:hydrolase activity"/>
    <property type="evidence" value="ECO:0007669"/>
    <property type="project" value="UniProtKB-KW"/>
</dbReference>
<evidence type="ECO:0000256" key="5">
    <source>
        <dbReference type="ARBA" id="ARBA00022723"/>
    </source>
</evidence>
<comment type="subcellular location">
    <subcellularLocation>
        <location evidence="2">Nucleus</location>
    </subcellularLocation>
</comment>
<reference evidence="9" key="1">
    <citation type="journal article" date="2023" name="Science">
        <title>Genome structures resolve the early diversification of teleost fishes.</title>
        <authorList>
            <person name="Parey E."/>
            <person name="Louis A."/>
            <person name="Montfort J."/>
            <person name="Bouchez O."/>
            <person name="Roques C."/>
            <person name="Iampietro C."/>
            <person name="Lluch J."/>
            <person name="Castinel A."/>
            <person name="Donnadieu C."/>
            <person name="Desvignes T."/>
            <person name="Floi Bucao C."/>
            <person name="Jouanno E."/>
            <person name="Wen M."/>
            <person name="Mejri S."/>
            <person name="Dirks R."/>
            <person name="Jansen H."/>
            <person name="Henkel C."/>
            <person name="Chen W.J."/>
            <person name="Zahm M."/>
            <person name="Cabau C."/>
            <person name="Klopp C."/>
            <person name="Thompson A.W."/>
            <person name="Robinson-Rechavi M."/>
            <person name="Braasch I."/>
            <person name="Lecointre G."/>
            <person name="Bobe J."/>
            <person name="Postlethwait J.H."/>
            <person name="Berthelot C."/>
            <person name="Roest Crollius H."/>
            <person name="Guiguen Y."/>
        </authorList>
    </citation>
    <scope>NUCLEOTIDE SEQUENCE</scope>
    <source>
        <strain evidence="9">WJC10195</strain>
    </source>
</reference>
<keyword evidence="4" id="KW-0540">Nuclease</keyword>
<feature type="domain" description="DDE Tnp4" evidence="8">
    <location>
        <begin position="154"/>
        <end position="308"/>
    </location>
</feature>
<dbReference type="GO" id="GO:0005634">
    <property type="term" value="C:nucleus"/>
    <property type="evidence" value="ECO:0007669"/>
    <property type="project" value="UniProtKB-SubCell"/>
</dbReference>
<evidence type="ECO:0000256" key="4">
    <source>
        <dbReference type="ARBA" id="ARBA00022722"/>
    </source>
</evidence>
<evidence type="ECO:0000313" key="10">
    <source>
        <dbReference type="Proteomes" id="UP001152622"/>
    </source>
</evidence>